<proteinExistence type="predicted"/>
<dbReference type="SMART" id="SM00448">
    <property type="entry name" value="REC"/>
    <property type="match status" value="1"/>
</dbReference>
<evidence type="ECO:0000256" key="2">
    <source>
        <dbReference type="ARBA" id="ARBA00034247"/>
    </source>
</evidence>
<dbReference type="InterPro" id="IPR011006">
    <property type="entry name" value="CheY-like_superfamily"/>
</dbReference>
<dbReference type="AlphaFoldDB" id="A0A4R1NNW4"/>
<organism evidence="6 7">
    <name type="scientific">Shimia isoporae</name>
    <dbReference type="NCBI Taxonomy" id="647720"/>
    <lineage>
        <taxon>Bacteria</taxon>
        <taxon>Pseudomonadati</taxon>
        <taxon>Pseudomonadota</taxon>
        <taxon>Alphaproteobacteria</taxon>
        <taxon>Rhodobacterales</taxon>
        <taxon>Roseobacteraceae</taxon>
    </lineage>
</organism>
<dbReference type="InterPro" id="IPR000160">
    <property type="entry name" value="GGDEF_dom"/>
</dbReference>
<dbReference type="Pfam" id="PF00990">
    <property type="entry name" value="GGDEF"/>
    <property type="match status" value="1"/>
</dbReference>
<dbReference type="RefSeq" id="WP_132860133.1">
    <property type="nucleotide sequence ID" value="NZ_SMGR01000001.1"/>
</dbReference>
<feature type="domain" description="GGDEF" evidence="5">
    <location>
        <begin position="321"/>
        <end position="467"/>
    </location>
</feature>
<feature type="domain" description="Response regulatory" evidence="4">
    <location>
        <begin position="4"/>
        <end position="120"/>
    </location>
</feature>
<evidence type="ECO:0000256" key="3">
    <source>
        <dbReference type="PROSITE-ProRule" id="PRU00169"/>
    </source>
</evidence>
<dbReference type="EMBL" id="SMGR01000001">
    <property type="protein sequence ID" value="TCL10166.1"/>
    <property type="molecule type" value="Genomic_DNA"/>
</dbReference>
<dbReference type="SMART" id="SM00267">
    <property type="entry name" value="GGDEF"/>
    <property type="match status" value="1"/>
</dbReference>
<keyword evidence="7" id="KW-1185">Reference proteome</keyword>
<reference evidence="6 7" key="1">
    <citation type="submission" date="2019-03" db="EMBL/GenBank/DDBJ databases">
        <title>Genomic Encyclopedia of Archaeal and Bacterial Type Strains, Phase II (KMG-II): from individual species to whole genera.</title>
        <authorList>
            <person name="Goeker M."/>
        </authorList>
    </citation>
    <scope>NUCLEOTIDE SEQUENCE [LARGE SCALE GENOMIC DNA]</scope>
    <source>
        <strain evidence="6 7">DSM 26433</strain>
    </source>
</reference>
<dbReference type="GO" id="GO:0052621">
    <property type="term" value="F:diguanylate cyclase activity"/>
    <property type="evidence" value="ECO:0007669"/>
    <property type="project" value="UniProtKB-EC"/>
</dbReference>
<dbReference type="GO" id="GO:0043709">
    <property type="term" value="P:cell adhesion involved in single-species biofilm formation"/>
    <property type="evidence" value="ECO:0007669"/>
    <property type="project" value="TreeGrafter"/>
</dbReference>
<dbReference type="InterPro" id="IPR050469">
    <property type="entry name" value="Diguanylate_Cyclase"/>
</dbReference>
<dbReference type="SUPFAM" id="SSF55073">
    <property type="entry name" value="Nucleotide cyclase"/>
    <property type="match status" value="1"/>
</dbReference>
<dbReference type="GO" id="GO:1902201">
    <property type="term" value="P:negative regulation of bacterial-type flagellum-dependent cell motility"/>
    <property type="evidence" value="ECO:0007669"/>
    <property type="project" value="TreeGrafter"/>
</dbReference>
<dbReference type="PANTHER" id="PTHR45138">
    <property type="entry name" value="REGULATORY COMPONENTS OF SENSORY TRANSDUCTION SYSTEM"/>
    <property type="match status" value="1"/>
</dbReference>
<evidence type="ECO:0000256" key="1">
    <source>
        <dbReference type="ARBA" id="ARBA00012528"/>
    </source>
</evidence>
<dbReference type="CDD" id="cd01949">
    <property type="entry name" value="GGDEF"/>
    <property type="match status" value="1"/>
</dbReference>
<dbReference type="Gene3D" id="3.40.50.2300">
    <property type="match status" value="1"/>
</dbReference>
<dbReference type="FunFam" id="3.30.70.270:FF:000001">
    <property type="entry name" value="Diguanylate cyclase domain protein"/>
    <property type="match status" value="1"/>
</dbReference>
<feature type="domain" description="Response regulatory" evidence="4">
    <location>
        <begin position="127"/>
        <end position="271"/>
    </location>
</feature>
<dbReference type="InterPro" id="IPR001789">
    <property type="entry name" value="Sig_transdc_resp-reg_receiver"/>
</dbReference>
<dbReference type="Gene3D" id="3.30.70.270">
    <property type="match status" value="1"/>
</dbReference>
<comment type="caution">
    <text evidence="3">Lacks conserved residue(s) required for the propagation of feature annotation.</text>
</comment>
<gene>
    <name evidence="6" type="ORF">BXY66_2235</name>
</gene>
<dbReference type="InterPro" id="IPR043128">
    <property type="entry name" value="Rev_trsase/Diguanyl_cyclase"/>
</dbReference>
<dbReference type="InterPro" id="IPR029787">
    <property type="entry name" value="Nucleotide_cyclase"/>
</dbReference>
<dbReference type="Proteomes" id="UP000295673">
    <property type="component" value="Unassembled WGS sequence"/>
</dbReference>
<dbReference type="NCBIfam" id="TIGR00254">
    <property type="entry name" value="GGDEF"/>
    <property type="match status" value="1"/>
</dbReference>
<dbReference type="PANTHER" id="PTHR45138:SF9">
    <property type="entry name" value="DIGUANYLATE CYCLASE DGCM-RELATED"/>
    <property type="match status" value="1"/>
</dbReference>
<protein>
    <recommendedName>
        <fullName evidence="1">diguanylate cyclase</fullName>
        <ecNumber evidence="1">2.7.7.65</ecNumber>
    </recommendedName>
</protein>
<accession>A0A4R1NNW4</accession>
<comment type="caution">
    <text evidence="6">The sequence shown here is derived from an EMBL/GenBank/DDBJ whole genome shotgun (WGS) entry which is preliminary data.</text>
</comment>
<dbReference type="SUPFAM" id="SSF52172">
    <property type="entry name" value="CheY-like"/>
    <property type="match status" value="2"/>
</dbReference>
<comment type="catalytic activity">
    <reaction evidence="2">
        <text>2 GTP = 3',3'-c-di-GMP + 2 diphosphate</text>
        <dbReference type="Rhea" id="RHEA:24898"/>
        <dbReference type="ChEBI" id="CHEBI:33019"/>
        <dbReference type="ChEBI" id="CHEBI:37565"/>
        <dbReference type="ChEBI" id="CHEBI:58805"/>
        <dbReference type="EC" id="2.7.7.65"/>
    </reaction>
</comment>
<evidence type="ECO:0000259" key="5">
    <source>
        <dbReference type="PROSITE" id="PS50887"/>
    </source>
</evidence>
<evidence type="ECO:0000313" key="7">
    <source>
        <dbReference type="Proteomes" id="UP000295673"/>
    </source>
</evidence>
<dbReference type="EC" id="2.7.7.65" evidence="1"/>
<sequence length="469" mass="50897">MTGHLLVVDSIAANRCVLKAKLSASFLDIRQAECGQEALSMIAETPPDLVIAGGDLTDMTRETFCLRHKSGGQSAAPPLIVVGPHLSRDQRLSAMRSGADDVLVSPLKDAPFLARIRCLLRARETVQGLRLQESAARIPGLHEETTSFDAPSSVVFAAQDGSDALRWSSFLKPLVPYRMRALPIGDAVRTMSLYANPDCFVIGVQTNAPEEALRFLAEIRARSTTRNSAVLMVLDREDDSTRVNALDLGANDVMAGCFDPEEAAVRLAAILARKRLTDRLSKSVEAGLNAAVTDPLTGLYNRRYALPQLERIAHHAQATGHDFAVMMADLDHFKTVNDKFGHAAGDVVLAEVARRLRSQMGAGDLIARIGGEEFLIVMHNTSAQDATQMAHRLRDVVRSTPVYLRARDIRVPVTVSIGVTMGHDSFATRTSTSNPKRLDAGLLIERADRALYSAKADGRDSVTMTRPAA</sequence>
<dbReference type="GO" id="GO:0005886">
    <property type="term" value="C:plasma membrane"/>
    <property type="evidence" value="ECO:0007669"/>
    <property type="project" value="TreeGrafter"/>
</dbReference>
<dbReference type="OrthoDB" id="9812260at2"/>
<evidence type="ECO:0000259" key="4">
    <source>
        <dbReference type="PROSITE" id="PS50110"/>
    </source>
</evidence>
<dbReference type="GO" id="GO:0000160">
    <property type="term" value="P:phosphorelay signal transduction system"/>
    <property type="evidence" value="ECO:0007669"/>
    <property type="project" value="InterPro"/>
</dbReference>
<dbReference type="PROSITE" id="PS50887">
    <property type="entry name" value="GGDEF"/>
    <property type="match status" value="1"/>
</dbReference>
<evidence type="ECO:0000313" key="6">
    <source>
        <dbReference type="EMBL" id="TCL10166.1"/>
    </source>
</evidence>
<dbReference type="PROSITE" id="PS50110">
    <property type="entry name" value="RESPONSE_REGULATORY"/>
    <property type="match status" value="2"/>
</dbReference>
<name>A0A4R1NNW4_9RHOB</name>